<dbReference type="GO" id="GO:0009313">
    <property type="term" value="P:oligosaccharide catabolic process"/>
    <property type="evidence" value="ECO:0007669"/>
    <property type="project" value="TreeGrafter"/>
</dbReference>
<evidence type="ECO:0000313" key="3">
    <source>
        <dbReference type="EMBL" id="MDY5152626.1"/>
    </source>
</evidence>
<evidence type="ECO:0000313" key="4">
    <source>
        <dbReference type="EMBL" id="SDE11894.1"/>
    </source>
</evidence>
<dbReference type="InterPro" id="IPR045857">
    <property type="entry name" value="O16G_dom_2"/>
</dbReference>
<dbReference type="SUPFAM" id="SSF51445">
    <property type="entry name" value="(Trans)glycosidases"/>
    <property type="match status" value="1"/>
</dbReference>
<gene>
    <name evidence="3" type="ORF">R6G71_00955</name>
    <name evidence="4" type="ORF">SAMN05421878_102147</name>
</gene>
<evidence type="ECO:0000256" key="1">
    <source>
        <dbReference type="ARBA" id="ARBA00008061"/>
    </source>
</evidence>
<dbReference type="Proteomes" id="UP001273799">
    <property type="component" value="Unassembled WGS sequence"/>
</dbReference>
<dbReference type="SMART" id="SM00642">
    <property type="entry name" value="Aamy"/>
    <property type="match status" value="1"/>
</dbReference>
<dbReference type="Pfam" id="PF00128">
    <property type="entry name" value="Alpha-amylase"/>
    <property type="match status" value="1"/>
</dbReference>
<protein>
    <submittedName>
        <fullName evidence="4">Alpha-glucosidase</fullName>
    </submittedName>
    <submittedName>
        <fullName evidence="3">Glycoside hydrolase family 13 protein</fullName>
    </submittedName>
</protein>
<dbReference type="PANTHER" id="PTHR10357:SF179">
    <property type="entry name" value="NEUTRAL AND BASIC AMINO ACID TRANSPORT PROTEIN RBAT"/>
    <property type="match status" value="1"/>
</dbReference>
<dbReference type="AlphaFoldDB" id="A0A1G7AAH5"/>
<reference evidence="4" key="2">
    <citation type="submission" date="2016-10" db="EMBL/GenBank/DDBJ databases">
        <authorList>
            <person name="de Groot N.N."/>
        </authorList>
    </citation>
    <scope>NUCLEOTIDE SEQUENCE [LARGE SCALE GENOMIC DNA]</scope>
    <source>
        <strain evidence="4">DSM 20639</strain>
    </source>
</reference>
<dbReference type="PANTHER" id="PTHR10357">
    <property type="entry name" value="ALPHA-AMYLASE FAMILY MEMBER"/>
    <property type="match status" value="1"/>
</dbReference>
<name>A0A1G7AAH5_9ACTO</name>
<comment type="similarity">
    <text evidence="1">Belongs to the glycosyl hydrolase 13 family.</text>
</comment>
<keyword evidence="5" id="KW-1185">Reference proteome</keyword>
<dbReference type="Gene3D" id="3.90.400.10">
    <property type="entry name" value="Oligo-1,6-glucosidase, Domain 2"/>
    <property type="match status" value="1"/>
</dbReference>
<feature type="domain" description="Glycosyl hydrolase family 13 catalytic" evidence="2">
    <location>
        <begin position="21"/>
        <end position="441"/>
    </location>
</feature>
<organism evidence="4 5">
    <name type="scientific">Actinobaculum suis</name>
    <dbReference type="NCBI Taxonomy" id="1657"/>
    <lineage>
        <taxon>Bacteria</taxon>
        <taxon>Bacillati</taxon>
        <taxon>Actinomycetota</taxon>
        <taxon>Actinomycetes</taxon>
        <taxon>Actinomycetales</taxon>
        <taxon>Actinomycetaceae</taxon>
        <taxon>Actinobaculum</taxon>
    </lineage>
</organism>
<dbReference type="CDD" id="cd11332">
    <property type="entry name" value="AmyAc_OligoGlu_TS"/>
    <property type="match status" value="1"/>
</dbReference>
<dbReference type="InterPro" id="IPR006047">
    <property type="entry name" value="GH13_cat_dom"/>
</dbReference>
<dbReference type="Proteomes" id="UP000182744">
    <property type="component" value="Unassembled WGS sequence"/>
</dbReference>
<dbReference type="InterPro" id="IPR017853">
    <property type="entry name" value="GH"/>
</dbReference>
<evidence type="ECO:0000259" key="2">
    <source>
        <dbReference type="SMART" id="SM00642"/>
    </source>
</evidence>
<dbReference type="GO" id="GO:0004556">
    <property type="term" value="F:alpha-amylase activity"/>
    <property type="evidence" value="ECO:0007669"/>
    <property type="project" value="TreeGrafter"/>
</dbReference>
<dbReference type="RefSeq" id="WP_074661024.1">
    <property type="nucleotide sequence ID" value="NZ_FNAU01000002.1"/>
</dbReference>
<dbReference type="EMBL" id="FNAU01000002">
    <property type="protein sequence ID" value="SDE11894.1"/>
    <property type="molecule type" value="Genomic_DNA"/>
</dbReference>
<reference evidence="3" key="3">
    <citation type="submission" date="2023-10" db="EMBL/GenBank/DDBJ databases">
        <title>Whole Genome based description of the genera Actinobaculum and Actinotignum reveals a complex phylogenetic relationship within the species included in the genus Actinotignum.</title>
        <authorList>
            <person name="Jensen C.S."/>
            <person name="Dargis R."/>
            <person name="Kemp M."/>
            <person name="Christensen J.J."/>
        </authorList>
    </citation>
    <scope>NUCLEOTIDE SEQUENCE</scope>
    <source>
        <strain evidence="3">Actinobaculum_suis_CCUG19206T</strain>
    </source>
</reference>
<dbReference type="Gene3D" id="3.20.20.80">
    <property type="entry name" value="Glycosidases"/>
    <property type="match status" value="1"/>
</dbReference>
<reference evidence="5" key="1">
    <citation type="submission" date="2016-10" db="EMBL/GenBank/DDBJ databases">
        <authorList>
            <person name="Varghese N."/>
        </authorList>
    </citation>
    <scope>NUCLEOTIDE SEQUENCE [LARGE SCALE GENOMIC DNA]</scope>
    <source>
        <strain evidence="5">DSM 20639</strain>
    </source>
</reference>
<evidence type="ECO:0000313" key="5">
    <source>
        <dbReference type="Proteomes" id="UP000182744"/>
    </source>
</evidence>
<accession>A0A1G7AAH5</accession>
<sequence length="587" mass="65514">MQELHSARPRTQWWQDAVVYQVYPRSFASSRGAIGDLPGITSKLTYIASLGVDAIWLSPFYKSPQRDAGYDVSDYRQVDPLFGTLEDAQNLIDTAHSHGLKVIVDIVPNHTSWDHELFRKAIAAGPGSPEREMFWFREGRGADGTEPPTDWISVFGGPAWSQVKDIPWVKGTPAENDEQFYLHLFDPGQPDVNWEHPAIHAEFRDTLRFWLDRGVDGFRVDVAHGLVKDPALPDWETRVRMVEGEESSFDAGGDAGNPPMFDQDGVHDIYREWRSVLDEYGRDRMLVAEAWVGDEERLSRYIRHDEMQQAFNFIYLAARWDPAELRRVVEESFRTADSVGAPTTWVLSNHDTVRATTRLGLAETGKGPNGIAATDPQPDVELGARRARAWHLLTAMLPGSYYIYQGEERELPEHTALPAEVREDPAFFRTGGEEAGRDGCRVPLPWNSDQPGFGFSTSGETWLPQPAEWERYTVDAQEVAGLTAVPSAATGLPFFRRLLALRKEWELGSGSLADCSEQYAPAGIAFCNRAGQAAAARPDLLAITAFDTPIPFPGEEWTLVLSSQPLAEAASAQIPADTTAWFIRARD</sequence>
<dbReference type="EMBL" id="JAWNFU010000001">
    <property type="protein sequence ID" value="MDY5152626.1"/>
    <property type="molecule type" value="Genomic_DNA"/>
</dbReference>
<keyword evidence="3" id="KW-0378">Hydrolase</keyword>
<proteinExistence type="inferred from homology"/>